<protein>
    <submittedName>
        <fullName evidence="1">Uncharacterized protein</fullName>
    </submittedName>
</protein>
<organism evidence="1 2">
    <name type="scientific">Spirosoma oryzae</name>
    <dbReference type="NCBI Taxonomy" id="1469603"/>
    <lineage>
        <taxon>Bacteria</taxon>
        <taxon>Pseudomonadati</taxon>
        <taxon>Bacteroidota</taxon>
        <taxon>Cytophagia</taxon>
        <taxon>Cytophagales</taxon>
        <taxon>Cytophagaceae</taxon>
        <taxon>Spirosoma</taxon>
    </lineage>
</organism>
<evidence type="ECO:0000313" key="1">
    <source>
        <dbReference type="EMBL" id="PRY38481.1"/>
    </source>
</evidence>
<dbReference type="Proteomes" id="UP000238375">
    <property type="component" value="Unassembled WGS sequence"/>
</dbReference>
<comment type="caution">
    <text evidence="1">The sequence shown here is derived from an EMBL/GenBank/DDBJ whole genome shotgun (WGS) entry which is preliminary data.</text>
</comment>
<name>A0A2T0SYH1_9BACT</name>
<gene>
    <name evidence="1" type="ORF">CLV58_109208</name>
</gene>
<dbReference type="EMBL" id="PVTE01000009">
    <property type="protein sequence ID" value="PRY38481.1"/>
    <property type="molecule type" value="Genomic_DNA"/>
</dbReference>
<dbReference type="AlphaFoldDB" id="A0A2T0SYH1"/>
<proteinExistence type="predicted"/>
<dbReference type="RefSeq" id="WP_106138211.1">
    <property type="nucleotide sequence ID" value="NZ_PVTE01000009.1"/>
</dbReference>
<accession>A0A2T0SYH1</accession>
<sequence length="101" mass="11829">MNDYEIWIGYYHLGQGYDPPTKPEKVAQVNALSFKIACVLYEHQRSIDYLIQMMEEGKPLSYIDNLHLGSWNYNPKTNSNSWTGRYYESEIEALKSFPIQS</sequence>
<keyword evidence="2" id="KW-1185">Reference proteome</keyword>
<evidence type="ECO:0000313" key="2">
    <source>
        <dbReference type="Proteomes" id="UP000238375"/>
    </source>
</evidence>
<reference evidence="1 2" key="1">
    <citation type="submission" date="2018-03" db="EMBL/GenBank/DDBJ databases">
        <title>Genomic Encyclopedia of Archaeal and Bacterial Type Strains, Phase II (KMG-II): from individual species to whole genera.</title>
        <authorList>
            <person name="Goeker M."/>
        </authorList>
    </citation>
    <scope>NUCLEOTIDE SEQUENCE [LARGE SCALE GENOMIC DNA]</scope>
    <source>
        <strain evidence="1 2">DSM 28354</strain>
    </source>
</reference>